<gene>
    <name evidence="2" type="ORF">CVT26_008829</name>
</gene>
<protein>
    <recommendedName>
        <fullName evidence="4">CsbD-like domain-containing protein</fullName>
    </recommendedName>
</protein>
<feature type="compositionally biased region" description="Basic and acidic residues" evidence="1">
    <location>
        <begin position="146"/>
        <end position="155"/>
    </location>
</feature>
<reference evidence="2 3" key="1">
    <citation type="journal article" date="2018" name="Evol. Lett.">
        <title>Horizontal gene cluster transfer increased hallucinogenic mushroom diversity.</title>
        <authorList>
            <person name="Reynolds H.T."/>
            <person name="Vijayakumar V."/>
            <person name="Gluck-Thaler E."/>
            <person name="Korotkin H.B."/>
            <person name="Matheny P.B."/>
            <person name="Slot J.C."/>
        </authorList>
    </citation>
    <scope>NUCLEOTIDE SEQUENCE [LARGE SCALE GENOMIC DNA]</scope>
    <source>
        <strain evidence="2 3">SRW20</strain>
    </source>
</reference>
<name>A0A409WP85_9AGAR</name>
<feature type="compositionally biased region" description="Low complexity" evidence="1">
    <location>
        <begin position="51"/>
        <end position="71"/>
    </location>
</feature>
<proteinExistence type="predicted"/>
<dbReference type="AlphaFoldDB" id="A0A409WP85"/>
<dbReference type="EMBL" id="NHYE01004959">
    <property type="protein sequence ID" value="PPQ80301.1"/>
    <property type="molecule type" value="Genomic_DNA"/>
</dbReference>
<evidence type="ECO:0000313" key="3">
    <source>
        <dbReference type="Proteomes" id="UP000284706"/>
    </source>
</evidence>
<feature type="compositionally biased region" description="Polar residues" evidence="1">
    <location>
        <begin position="110"/>
        <end position="121"/>
    </location>
</feature>
<dbReference type="InParanoid" id="A0A409WP85"/>
<accession>A0A409WP85</accession>
<organism evidence="2 3">
    <name type="scientific">Gymnopilus dilepis</name>
    <dbReference type="NCBI Taxonomy" id="231916"/>
    <lineage>
        <taxon>Eukaryota</taxon>
        <taxon>Fungi</taxon>
        <taxon>Dikarya</taxon>
        <taxon>Basidiomycota</taxon>
        <taxon>Agaricomycotina</taxon>
        <taxon>Agaricomycetes</taxon>
        <taxon>Agaricomycetidae</taxon>
        <taxon>Agaricales</taxon>
        <taxon>Agaricineae</taxon>
        <taxon>Hymenogastraceae</taxon>
        <taxon>Gymnopilus</taxon>
    </lineage>
</organism>
<feature type="compositionally biased region" description="Polar residues" evidence="1">
    <location>
        <begin position="29"/>
        <end position="38"/>
    </location>
</feature>
<sequence>MSSNSGNSKISGQLQELKGELKEGVGKTFGSSNLTRQGATERDTGRSEVQTARGDAGTTGSASGANAFAGGPDYGNLDGPAYNSGEPRGVGSQLGSSMRPSDAHLGRDNFSGSTRTGNTATAAAYNEFEPTGTDTLGSGTSTPSQLERDEALRQRRNVEQDVKEWKRNAF</sequence>
<feature type="region of interest" description="Disordered" evidence="1">
    <location>
        <begin position="1"/>
        <end position="155"/>
    </location>
</feature>
<evidence type="ECO:0000313" key="2">
    <source>
        <dbReference type="EMBL" id="PPQ80301.1"/>
    </source>
</evidence>
<dbReference type="Proteomes" id="UP000284706">
    <property type="component" value="Unassembled WGS sequence"/>
</dbReference>
<feature type="compositionally biased region" description="Polar residues" evidence="1">
    <location>
        <begin position="1"/>
        <end position="14"/>
    </location>
</feature>
<comment type="caution">
    <text evidence="2">The sequence shown here is derived from an EMBL/GenBank/DDBJ whole genome shotgun (WGS) entry which is preliminary data.</text>
</comment>
<dbReference type="OrthoDB" id="9999611at2759"/>
<feature type="compositionally biased region" description="Low complexity" evidence="1">
    <location>
        <begin position="131"/>
        <end position="144"/>
    </location>
</feature>
<keyword evidence="3" id="KW-1185">Reference proteome</keyword>
<evidence type="ECO:0008006" key="4">
    <source>
        <dbReference type="Google" id="ProtNLM"/>
    </source>
</evidence>
<evidence type="ECO:0000256" key="1">
    <source>
        <dbReference type="SAM" id="MobiDB-lite"/>
    </source>
</evidence>